<dbReference type="GO" id="GO:0016538">
    <property type="term" value="F:cyclin-dependent protein serine/threonine kinase regulator activity"/>
    <property type="evidence" value="ECO:0007669"/>
    <property type="project" value="TreeGrafter"/>
</dbReference>
<dbReference type="EMBL" id="KN847319">
    <property type="protein sequence ID" value="KIW57265.1"/>
    <property type="molecule type" value="Genomic_DNA"/>
</dbReference>
<dbReference type="AlphaFoldDB" id="A0A0D2ER92"/>
<dbReference type="GeneID" id="25327747"/>
<keyword evidence="3" id="KW-1185">Reference proteome</keyword>
<dbReference type="Gene3D" id="1.10.472.10">
    <property type="entry name" value="Cyclin-like"/>
    <property type="match status" value="1"/>
</dbReference>
<feature type="compositionally biased region" description="Low complexity" evidence="1">
    <location>
        <begin position="619"/>
        <end position="643"/>
    </location>
</feature>
<name>A0A0D2ER92_9EURO</name>
<dbReference type="OrthoDB" id="286814at2759"/>
<feature type="region of interest" description="Disordered" evidence="1">
    <location>
        <begin position="376"/>
        <end position="395"/>
    </location>
</feature>
<evidence type="ECO:0000313" key="3">
    <source>
        <dbReference type="Proteomes" id="UP000054342"/>
    </source>
</evidence>
<feature type="region of interest" description="Disordered" evidence="1">
    <location>
        <begin position="488"/>
        <end position="510"/>
    </location>
</feature>
<dbReference type="GO" id="GO:0000307">
    <property type="term" value="C:cyclin-dependent protein kinase holoenzyme complex"/>
    <property type="evidence" value="ECO:0007669"/>
    <property type="project" value="TreeGrafter"/>
</dbReference>
<dbReference type="GO" id="GO:0019901">
    <property type="term" value="F:protein kinase binding"/>
    <property type="evidence" value="ECO:0007669"/>
    <property type="project" value="InterPro"/>
</dbReference>
<dbReference type="PANTHER" id="PTHR15615">
    <property type="match status" value="1"/>
</dbReference>
<sequence length="844" mass="92993">MGVGEAIGFSNSYNPQNVQGWLDDQGHYKVPQSIWPTGQCKFKKDVDQGSVASADDVVSISDSSQSSHSSESSSHTVWTSATDPAEIFLDDEEKDEQPSRCSNGSHNVEPQEYLLKGLQTKDEASCRNRLPASQFYQGVKPDSSVHLRPSACSRISSQGSTQPYAGEIPAERLVHKTSSRRSTCIGKSLSGPCKLKRDTDITEHFVALLVCFATKLVTAIWPMSACPPMSSTCFNGAGVLPLRVFIQETLRRSKTSYSTLQVALYYLVLLKAKLPSARTESEASDEACGDRSPCRAMQCGRRMFLSALMLASKYLQDRNYSARAWSKISGLRSNEINENEREYLQIIDYELHVPKESFDVWSKVVLSLSRVCKEQPQSRLGSPGSGYPPPGNGSSNSLVDMVSQVDLEEPNAPHVFTDVWWTDVINQLGPGLVKDVKLADDFLLRNLPADQMAQVSAYHLEKQTKESVHAIPATTPPAYDLNFSDSFKSSAARQEPSTPQTPMEMSPARGSALPMRPHLRNLPTPQTTPRVADNFQWASNCNRPSLRCSASVDALRNMRKQCFMNANLERCPPPRPQCDALPSMRSLLRPAETSREHSSRSVFTASPLSIVSETPPLTSRSRSSSISSSSSWSSTLRSKGSGSEQFSSPLARILSSSDENVKPPSTTLLRPDTSFSRFCDEGYGSSEEAFAKGSKHPFATSSEFDALQALMSLSSHSETPSQSVTPTPQRLAEQGILAMRPINSSPRGHKRTLSKTNETLQTQVRRTLADPRMVRDVIEDPVAPLYDNTPKQWQVPARSWAEPRRALPNNMDNKRVATYCSIQQFASAPNLAAQYLKDTIITAS</sequence>
<reference evidence="2 3" key="1">
    <citation type="submission" date="2015-01" db="EMBL/GenBank/DDBJ databases">
        <title>The Genome Sequence of Exophiala xenobiotica CBS118157.</title>
        <authorList>
            <consortium name="The Broad Institute Genomics Platform"/>
            <person name="Cuomo C."/>
            <person name="de Hoog S."/>
            <person name="Gorbushina A."/>
            <person name="Stielow B."/>
            <person name="Teixiera M."/>
            <person name="Abouelleil A."/>
            <person name="Chapman S.B."/>
            <person name="Priest M."/>
            <person name="Young S.K."/>
            <person name="Wortman J."/>
            <person name="Nusbaum C."/>
            <person name="Birren B."/>
        </authorList>
    </citation>
    <scope>NUCLEOTIDE SEQUENCE [LARGE SCALE GENOMIC DNA]</scope>
    <source>
        <strain evidence="2 3">CBS 118157</strain>
    </source>
</reference>
<dbReference type="GO" id="GO:0005634">
    <property type="term" value="C:nucleus"/>
    <property type="evidence" value="ECO:0007669"/>
    <property type="project" value="TreeGrafter"/>
</dbReference>
<dbReference type="RefSeq" id="XP_013317849.1">
    <property type="nucleotide sequence ID" value="XM_013462395.1"/>
</dbReference>
<dbReference type="Proteomes" id="UP000054342">
    <property type="component" value="Unassembled WGS sequence"/>
</dbReference>
<gene>
    <name evidence="2" type="ORF">PV05_05839</name>
</gene>
<feature type="region of interest" description="Disordered" evidence="1">
    <location>
        <begin position="51"/>
        <end position="81"/>
    </location>
</feature>
<accession>A0A0D2ER92</accession>
<organism evidence="2 3">
    <name type="scientific">Exophiala xenobiotica</name>
    <dbReference type="NCBI Taxonomy" id="348802"/>
    <lineage>
        <taxon>Eukaryota</taxon>
        <taxon>Fungi</taxon>
        <taxon>Dikarya</taxon>
        <taxon>Ascomycota</taxon>
        <taxon>Pezizomycotina</taxon>
        <taxon>Eurotiomycetes</taxon>
        <taxon>Chaetothyriomycetidae</taxon>
        <taxon>Chaetothyriales</taxon>
        <taxon>Herpotrichiellaceae</taxon>
        <taxon>Exophiala</taxon>
    </lineage>
</organism>
<proteinExistence type="predicted"/>
<feature type="compositionally biased region" description="Polar residues" evidence="1">
    <location>
        <begin position="644"/>
        <end position="674"/>
    </location>
</feature>
<dbReference type="Pfam" id="PF08613">
    <property type="entry name" value="Cyclin"/>
    <property type="match status" value="1"/>
</dbReference>
<evidence type="ECO:0008006" key="4">
    <source>
        <dbReference type="Google" id="ProtNLM"/>
    </source>
</evidence>
<evidence type="ECO:0000313" key="2">
    <source>
        <dbReference type="EMBL" id="KIW57265.1"/>
    </source>
</evidence>
<dbReference type="InterPro" id="IPR013922">
    <property type="entry name" value="Cyclin_PHO80-like"/>
</dbReference>
<dbReference type="HOGENOM" id="CLU_017197_0_0_1"/>
<feature type="region of interest" description="Disordered" evidence="1">
    <location>
        <begin position="612"/>
        <end position="674"/>
    </location>
</feature>
<dbReference type="STRING" id="348802.A0A0D2ER92"/>
<dbReference type="PANTHER" id="PTHR15615:SF36">
    <property type="entry name" value="PHO85 CYCLIN-5"/>
    <property type="match status" value="1"/>
</dbReference>
<protein>
    <recommendedName>
        <fullName evidence="4">Cyclin N-terminal domain-containing protein</fullName>
    </recommendedName>
</protein>
<evidence type="ECO:0000256" key="1">
    <source>
        <dbReference type="SAM" id="MobiDB-lite"/>
    </source>
</evidence>
<feature type="compositionally biased region" description="Polar residues" evidence="1">
    <location>
        <begin position="488"/>
        <end position="503"/>
    </location>
</feature>
<dbReference type="CDD" id="cd20557">
    <property type="entry name" value="CYCLIN_ScPCL1-like"/>
    <property type="match status" value="1"/>
</dbReference>
<feature type="compositionally biased region" description="Low complexity" evidence="1">
    <location>
        <begin position="51"/>
        <end position="80"/>
    </location>
</feature>